<dbReference type="PANTHER" id="PTHR15852:SF54">
    <property type="entry name" value="PROTEIN SSUH2 HOMOLOG"/>
    <property type="match status" value="1"/>
</dbReference>
<dbReference type="EMBL" id="CP042905">
    <property type="protein sequence ID" value="QEE17415.1"/>
    <property type="molecule type" value="Genomic_DNA"/>
</dbReference>
<evidence type="ECO:0000313" key="1">
    <source>
        <dbReference type="EMBL" id="QEE17415.1"/>
    </source>
</evidence>
<dbReference type="InterPro" id="IPR036410">
    <property type="entry name" value="HSP_DnaJ_Cys-rich_dom_sf"/>
</dbReference>
<evidence type="ECO:0000313" key="2">
    <source>
        <dbReference type="Proteomes" id="UP000321408"/>
    </source>
</evidence>
<accession>A0A5B9DEG3</accession>
<dbReference type="KEGG" id="psyt:DSAG12_03252"/>
<dbReference type="Proteomes" id="UP000321408">
    <property type="component" value="Chromosome"/>
</dbReference>
<dbReference type="Gene3D" id="2.10.230.10">
    <property type="entry name" value="Heat shock protein DnaJ, cysteine-rich domain"/>
    <property type="match status" value="1"/>
</dbReference>
<dbReference type="GeneID" id="43869664"/>
<keyword evidence="2" id="KW-1185">Reference proteome</keyword>
<proteinExistence type="predicted"/>
<dbReference type="OrthoDB" id="5596at2157"/>
<protein>
    <submittedName>
        <fullName evidence="1">Uncharacterized protein</fullName>
    </submittedName>
</protein>
<organism evidence="1 2">
    <name type="scientific">Promethearchaeum syntrophicum</name>
    <dbReference type="NCBI Taxonomy" id="2594042"/>
    <lineage>
        <taxon>Archaea</taxon>
        <taxon>Promethearchaeati</taxon>
        <taxon>Promethearchaeota</taxon>
        <taxon>Promethearchaeia</taxon>
        <taxon>Promethearchaeales</taxon>
        <taxon>Promethearchaeaceae</taxon>
        <taxon>Promethearchaeum</taxon>
    </lineage>
</organism>
<sequence length="358" mass="40531">MGNISIKSANPDVIWEKWKQKNAKKQNLEKYYGVKGAVFKLENITAAEYVKGVEKATVIYLEKSIDIEPSREKVKTEKASVRDIEKEKFYNIDGYPIKSEWKASTEVPFYNTLQKQNCSRCDGRGGMKCKKCDGSRFIPCPDCGGNSDRTNCKECKGTGKKTIEITILNEKEEKTKKTIDVKCNECIGSGKIPCSRCGGTGKVLCRYCEGFGIIPCSDCKGYGIFFNYQIKPVPFKKEHQSEPVILSSIKLSGLEREMGKEIHDAIEQVEAIVIHKPEKELEQKFIEPSLGYYSREIKNSVKEAAKEWKLASKNDDTNIRLPIYVFPVLVLNCETKKGKRFQVFSLGSDKKFLVFGNI</sequence>
<dbReference type="RefSeq" id="WP_162306781.1">
    <property type="nucleotide sequence ID" value="NZ_CP042905.2"/>
</dbReference>
<reference evidence="1 2" key="2">
    <citation type="journal article" date="2024" name="Int. J. Syst. Evol. Microbiol.">
        <title>Promethearchaeum syntrophicum gen. nov., sp. nov., an anaerobic, obligately syntrophic archaeon, the first isolate of the lineage 'Asgard' archaea, and proposal of the new archaeal phylum Promethearchaeota phyl. nov. and kingdom Promethearchaeati regn. nov.</title>
        <authorList>
            <person name="Imachi H."/>
            <person name="Nobu M.K."/>
            <person name="Kato S."/>
            <person name="Takaki Y."/>
            <person name="Miyazaki M."/>
            <person name="Miyata M."/>
            <person name="Ogawara M."/>
            <person name="Saito Y."/>
            <person name="Sakai S."/>
            <person name="Tahara Y.O."/>
            <person name="Takano Y."/>
            <person name="Tasumi E."/>
            <person name="Uematsu K."/>
            <person name="Yoshimura T."/>
            <person name="Itoh T."/>
            <person name="Ohkuma M."/>
            <person name="Takai K."/>
        </authorList>
    </citation>
    <scope>NUCLEOTIDE SEQUENCE [LARGE SCALE GENOMIC DNA]</scope>
    <source>
        <strain evidence="1 2">MK-D1</strain>
    </source>
</reference>
<reference evidence="1 2" key="1">
    <citation type="journal article" date="2020" name="Nature">
        <title>Isolation of an archaeon at the prokaryote-eukaryote interface.</title>
        <authorList>
            <person name="Imachi H."/>
            <person name="Nobu M.K."/>
            <person name="Nakahara N."/>
            <person name="Morono Y."/>
            <person name="Ogawara M."/>
            <person name="Takaki Y."/>
            <person name="Takano Y."/>
            <person name="Uematsu K."/>
            <person name="Ikuta T."/>
            <person name="Ito M."/>
            <person name="Matsui Y."/>
            <person name="Miyazaki M."/>
            <person name="Murata K."/>
            <person name="Saito Y."/>
            <person name="Sakai S."/>
            <person name="Song C."/>
            <person name="Tasumi E."/>
            <person name="Yamanaka Y."/>
            <person name="Yamaguchi T."/>
            <person name="Kamagata Y."/>
            <person name="Tamaki H."/>
            <person name="Takai K."/>
        </authorList>
    </citation>
    <scope>NUCLEOTIDE SEQUENCE [LARGE SCALE GENOMIC DNA]</scope>
    <source>
        <strain evidence="1 2">MK-D1</strain>
    </source>
</reference>
<dbReference type="AlphaFoldDB" id="A0A5B9DEG3"/>
<dbReference type="SUPFAM" id="SSF57938">
    <property type="entry name" value="DnaJ/Hsp40 cysteine-rich domain"/>
    <property type="match status" value="1"/>
</dbReference>
<dbReference type="PANTHER" id="PTHR15852">
    <property type="entry name" value="PLASTID TRANSCRIPTIONALLY ACTIVE PROTEIN"/>
    <property type="match status" value="1"/>
</dbReference>
<name>A0A5B9DEG3_9ARCH</name>
<gene>
    <name evidence="1" type="ORF">DSAG12_03252</name>
</gene>